<feature type="compositionally biased region" description="Polar residues" evidence="5">
    <location>
        <begin position="48"/>
        <end position="61"/>
    </location>
</feature>
<feature type="compositionally biased region" description="Polar residues" evidence="5">
    <location>
        <begin position="500"/>
        <end position="512"/>
    </location>
</feature>
<dbReference type="Proteomes" id="UP000694408">
    <property type="component" value="Unplaced"/>
</dbReference>
<feature type="region of interest" description="Disordered" evidence="5">
    <location>
        <begin position="1537"/>
        <end position="2225"/>
    </location>
</feature>
<feature type="compositionally biased region" description="Acidic residues" evidence="5">
    <location>
        <begin position="1431"/>
        <end position="1445"/>
    </location>
</feature>
<dbReference type="InterPro" id="IPR033082">
    <property type="entry name" value="DIDO1_PHD"/>
</dbReference>
<dbReference type="Pfam" id="PF00628">
    <property type="entry name" value="PHD"/>
    <property type="match status" value="1"/>
</dbReference>
<feature type="compositionally biased region" description="Polar residues" evidence="5">
    <location>
        <begin position="929"/>
        <end position="949"/>
    </location>
</feature>
<protein>
    <submittedName>
        <fullName evidence="8">Death inducer-obliterator 1</fullName>
    </submittedName>
</protein>
<feature type="compositionally biased region" description="Basic and acidic residues" evidence="5">
    <location>
        <begin position="2063"/>
        <end position="2215"/>
    </location>
</feature>
<evidence type="ECO:0000259" key="7">
    <source>
        <dbReference type="PROSITE" id="PS51321"/>
    </source>
</evidence>
<dbReference type="GO" id="GO:0006351">
    <property type="term" value="P:DNA-templated transcription"/>
    <property type="evidence" value="ECO:0007669"/>
    <property type="project" value="InterPro"/>
</dbReference>
<evidence type="ECO:0000256" key="3">
    <source>
        <dbReference type="ARBA" id="ARBA00022833"/>
    </source>
</evidence>
<dbReference type="Pfam" id="PF07744">
    <property type="entry name" value="SPOC"/>
    <property type="match status" value="1"/>
</dbReference>
<feature type="compositionally biased region" description="Basic and acidic residues" evidence="5">
    <location>
        <begin position="450"/>
        <end position="468"/>
    </location>
</feature>
<proteinExistence type="predicted"/>
<feature type="region of interest" description="Disordered" evidence="5">
    <location>
        <begin position="1209"/>
        <end position="1328"/>
    </location>
</feature>
<feature type="region of interest" description="Disordered" evidence="5">
    <location>
        <begin position="40"/>
        <end position="279"/>
    </location>
</feature>
<feature type="compositionally biased region" description="Polar residues" evidence="5">
    <location>
        <begin position="1621"/>
        <end position="1644"/>
    </location>
</feature>
<feature type="compositionally biased region" description="Acidic residues" evidence="5">
    <location>
        <begin position="1389"/>
        <end position="1404"/>
    </location>
</feature>
<feature type="compositionally biased region" description="Polar residues" evidence="5">
    <location>
        <begin position="2001"/>
        <end position="2010"/>
    </location>
</feature>
<dbReference type="InterPro" id="IPR011011">
    <property type="entry name" value="Znf_FYVE_PHD"/>
</dbReference>
<keyword evidence="1" id="KW-0479">Metal-binding</keyword>
<organism evidence="8 9">
    <name type="scientific">Junco hyemalis</name>
    <name type="common">Dark-eyed junco</name>
    <dbReference type="NCBI Taxonomy" id="40217"/>
    <lineage>
        <taxon>Eukaryota</taxon>
        <taxon>Metazoa</taxon>
        <taxon>Chordata</taxon>
        <taxon>Craniata</taxon>
        <taxon>Vertebrata</taxon>
        <taxon>Euteleostomi</taxon>
        <taxon>Archelosauria</taxon>
        <taxon>Archosauria</taxon>
        <taxon>Dinosauria</taxon>
        <taxon>Saurischia</taxon>
        <taxon>Theropoda</taxon>
        <taxon>Coelurosauria</taxon>
        <taxon>Aves</taxon>
        <taxon>Neognathae</taxon>
        <taxon>Neoaves</taxon>
        <taxon>Telluraves</taxon>
        <taxon>Australaves</taxon>
        <taxon>Passeriformes</taxon>
        <taxon>Passerellidae</taxon>
        <taxon>Junco</taxon>
    </lineage>
</organism>
<feature type="compositionally biased region" description="Basic and acidic residues" evidence="5">
    <location>
        <begin position="1808"/>
        <end position="1819"/>
    </location>
</feature>
<dbReference type="Ensembl" id="ENSJHYT00000018992.1">
    <property type="protein sequence ID" value="ENSJHYP00000015743.1"/>
    <property type="gene ID" value="ENSJHYG00000011716.1"/>
</dbReference>
<evidence type="ECO:0000256" key="1">
    <source>
        <dbReference type="ARBA" id="ARBA00022723"/>
    </source>
</evidence>
<feature type="compositionally biased region" description="Low complexity" evidence="5">
    <location>
        <begin position="636"/>
        <end position="665"/>
    </location>
</feature>
<dbReference type="PANTHER" id="PTHR11477">
    <property type="entry name" value="TRANSCRIPTION FACTOR S-II ZINC FINGER DOMAIN-CONTAINING PROTEIN"/>
    <property type="match status" value="1"/>
</dbReference>
<feature type="compositionally biased region" description="Polar residues" evidence="5">
    <location>
        <begin position="1038"/>
        <end position="1054"/>
    </location>
</feature>
<dbReference type="PROSITE" id="PS51321">
    <property type="entry name" value="TFIIS_CENTRAL"/>
    <property type="match status" value="1"/>
</dbReference>
<dbReference type="InterPro" id="IPR001965">
    <property type="entry name" value="Znf_PHD"/>
</dbReference>
<dbReference type="GO" id="GO:0097190">
    <property type="term" value="P:apoptotic signaling pathway"/>
    <property type="evidence" value="ECO:0007669"/>
    <property type="project" value="InterPro"/>
</dbReference>
<dbReference type="PROSITE" id="PS50016">
    <property type="entry name" value="ZF_PHD_2"/>
    <property type="match status" value="1"/>
</dbReference>
<feature type="domain" description="TFIIS central" evidence="7">
    <location>
        <begin position="686"/>
        <end position="806"/>
    </location>
</feature>
<feature type="compositionally biased region" description="Basic and acidic residues" evidence="5">
    <location>
        <begin position="1211"/>
        <end position="1231"/>
    </location>
</feature>
<reference evidence="8" key="1">
    <citation type="submission" date="2025-08" db="UniProtKB">
        <authorList>
            <consortium name="Ensembl"/>
        </authorList>
    </citation>
    <scope>IDENTIFICATION</scope>
</reference>
<feature type="compositionally biased region" description="Basic and acidic residues" evidence="5">
    <location>
        <begin position="1578"/>
        <end position="1600"/>
    </location>
</feature>
<feature type="compositionally biased region" description="Acidic residues" evidence="5">
    <location>
        <begin position="913"/>
        <end position="923"/>
    </location>
</feature>
<dbReference type="GO" id="GO:0005634">
    <property type="term" value="C:nucleus"/>
    <property type="evidence" value="ECO:0007669"/>
    <property type="project" value="TreeGrafter"/>
</dbReference>
<feature type="compositionally biased region" description="Polar residues" evidence="5">
    <location>
        <begin position="1690"/>
        <end position="1699"/>
    </location>
</feature>
<feature type="compositionally biased region" description="Low complexity" evidence="5">
    <location>
        <begin position="1463"/>
        <end position="1484"/>
    </location>
</feature>
<feature type="domain" description="PHD-type" evidence="6">
    <location>
        <begin position="286"/>
        <end position="340"/>
    </location>
</feature>
<feature type="compositionally biased region" description="Basic and acidic residues" evidence="5">
    <location>
        <begin position="1446"/>
        <end position="1456"/>
    </location>
</feature>
<dbReference type="GO" id="GO:0005819">
    <property type="term" value="C:spindle"/>
    <property type="evidence" value="ECO:0007669"/>
    <property type="project" value="UniProtKB-SubCell"/>
</dbReference>
<feature type="compositionally biased region" description="Polar residues" evidence="5">
    <location>
        <begin position="230"/>
        <end position="240"/>
    </location>
</feature>
<feature type="compositionally biased region" description="Basic and acidic residues" evidence="5">
    <location>
        <begin position="201"/>
        <end position="227"/>
    </location>
</feature>
<dbReference type="SUPFAM" id="SSF57903">
    <property type="entry name" value="FYVE/PHD zinc finger"/>
    <property type="match status" value="1"/>
</dbReference>
<feature type="region of interest" description="Disordered" evidence="5">
    <location>
        <begin position="447"/>
        <end position="665"/>
    </location>
</feature>
<evidence type="ECO:0000313" key="9">
    <source>
        <dbReference type="Proteomes" id="UP000694408"/>
    </source>
</evidence>
<dbReference type="SMART" id="SM00510">
    <property type="entry name" value="TFS2M"/>
    <property type="match status" value="1"/>
</dbReference>
<feature type="compositionally biased region" description="Basic and acidic residues" evidence="5">
    <location>
        <begin position="895"/>
        <end position="912"/>
    </location>
</feature>
<dbReference type="InterPro" id="IPR012921">
    <property type="entry name" value="SPOC_C"/>
</dbReference>
<feature type="region of interest" description="Disordered" evidence="5">
    <location>
        <begin position="793"/>
        <end position="850"/>
    </location>
</feature>
<dbReference type="InterPro" id="IPR019786">
    <property type="entry name" value="Zinc_finger_PHD-type_CS"/>
</dbReference>
<sequence length="2225" mass="246696">MDDKGEQSNEEEQKSVKPTSKEFRKTWGFRRTTIAKRECAGDADVDCSEQQPQQQQGTNLRRSGRQPKRTERVEEFLTTVRRRGRRSVPTTLEDSSEAASGPATDAETASEDSVESTPDTKPVTRRICTRSCKEQKSPKSRPTKEEEEEDEEEEEEDATSDSDSDGLTLKELQNRLRKKRVEQKPQLVLKDVQNHLRKRNSGKDPAKAGDVTPEKQDESELPIKQEPETADSTEIASQVVVSEEDTEDLEVQKEEKPALGAKGASDEEPEEQPKSKSESEIYDPNALYCICRQPHNNRFMICCDRCEEWFHGDCVGISEARGRLLERNGEDYICPNCTILQGQDEPVSELDQQEAKMEQGNADGTEFTSIGTIEQKSVEDQGIKGRIEKAANPSGKKKLKIFQPVIEAPGASKCIGPGCFNVAQPDSVYCSNDCILKHAAATMKILSSGKDAKPKPKEKIKPKSEKPGIPKPQQQVGIKPVSNQKRQLPEKREVNVKKTVVSTAKTEANSQAPAREPAAEPITPSWASDHNYNAVKPERTAAISPALLFKSQREEKRNEDRAESTSAPKKAVVTILEKQPSSLPKNLPSKKPPSYSNTSLTKPPLKPAGSFKGVIPKKPWPSSGSVPSKQAPLSHGSSVAKKAAPASSSLSGGLKKPSLSSVSAAAGSSQAKASASPAQSQPNSQIRQNIRRSLKEILWKRVNDSDDLVMTESEVGKVALNIEKEMFNLFQGTDNRYKSKYRSIMFNLKDPKNQGLFHRVLREEISLSKLVRMKPEELLSKELSVWKEKPAKAVEPRSKSHEIKKTAVKREHVPAVSMEDSPPVSDSDEQQESTRTAPNLNSPPSLDVFSSMLKDTTSQHRAHLFDLNCKICTGQISASEDEIPAKKMKTGPSAKKVESKSKPEAQPDKEPVADDAMEIDVEPAAEAVSQPTTEGTYIPTSQSQNSTDSAIPEEVSAPAASCAGPVVTTVTVSGRDPRTAMSSSSATVTPALRPGPTADKASTGETKQETSKPVMTVPKSILTKPSSSPDPRYLAVHQSPNINASEPRSPQDSDTSLFLSRLNTIWKGFINMQSVAKFVTKAYPVSGCFDYLSEDLPDTIHIGGRISPKTVWDYVGKLKSSLSKELCLIRFHPATEEEEVAYISLYSYFSSRGRFGVVANNNRHVKDLYLIPLSSKDPIPSKLLPFEGPGLESSRPNLILGLVICQKGKRPATETEKMEEKRSRIQAHEEAEPSLFSKGPPASQEKKTPKYSLYSGDSTMSTTPPGSPPPPPPPPPVPDTSAVTPSVLKILSSIKSGPTTTVTPPISTAAPASSTATHSSSSKTATPLEHILQTLFGKKKTFEPLAKDSGTVQSSSQESQAAADSGMSAVPLLDPIVQQFGQMSKDKAIEEEEDDRPYDPEEEYGPEKAFETQTGESDKRYSVEKPSTTAELEDEAYDPEDETILEEAKVTVDDLPNKMYTDSKSSSSEASASFVSDLSASSSLVEQQKMLEELNKQIEEQKRQLEEQEEALRQQRAAVGVSMAHFSVSDALMSPPPAKASLMKPELFHQDQQATQKVDLPSSLNQQAQVLNQSCDPRQNRDPRQARRMVTENDSADSRIKPQVVQNEIATREVAPASFPNKETSNSKFEHTIQVTLENLSQSPKEAMGRDSFSNTMFPQQEKAAGHFEPEMGLSSVQYDEQRNPRSHQFVEQTESAPAQSEGGPPPQHFEENRAFSMSGQKEGPPMMLNAPGGPHGPNFRGPAPQFSEEHGFPNNDGQRGPQSGRFGGQKGPIPSLFSAQHGPPIFGDNRGPAPSYHGGPRGMSPSHFEDHRDPHMEQMEFSDSQYDEMMGPPGQFEGPDSPQYMGNRGPSPFPYGGQRRPPPGQFKGQRGGPQFGGPRGPAPGHFGGPRGPHPNQFEGQRGPAPNHMPGPRGLLPQPYEERRGSPPPRFSNQRGPGPHQFGGPRGGTPPMFPEEDEPPSRFHYQGQSPQGMKPPPRPLLDLPSHPSHRKEMWEEGGPSASLSNMSGQGPESEGQWPTSDFREGKNPDYRGQTFEGRQRERYEGGNKDKGLDQQELQQGDNRQGRGFEERRRDREHGRPWERDRGRNWNRDRDWERHREKEWDKNRDRSQNKDRDKDSERGKDWERSRDRDRTRNRDRDSYRRRDRERSRSRDRDRDREKDRDRDRSREKERDRDRDRDRDRERGKDRKDRSKSKETGKETKPETPKETQKPVETEASSSSNQS</sequence>
<feature type="compositionally biased region" description="Low complexity" evidence="5">
    <location>
        <begin position="1353"/>
        <end position="1365"/>
    </location>
</feature>
<feature type="compositionally biased region" description="Basic and acidic residues" evidence="5">
    <location>
        <begin position="1"/>
        <end position="25"/>
    </location>
</feature>
<feature type="compositionally biased region" description="Polar residues" evidence="5">
    <location>
        <begin position="473"/>
        <end position="486"/>
    </location>
</feature>
<feature type="compositionally biased region" description="Acidic residues" evidence="5">
    <location>
        <begin position="145"/>
        <end position="164"/>
    </location>
</feature>
<feature type="compositionally biased region" description="Basic and acidic residues" evidence="5">
    <location>
        <begin position="551"/>
        <end position="563"/>
    </location>
</feature>
<evidence type="ECO:0000256" key="4">
    <source>
        <dbReference type="PROSITE-ProRule" id="PRU00146"/>
    </source>
</evidence>
<dbReference type="Gene3D" id="1.10.472.30">
    <property type="entry name" value="Transcription elongation factor S-II, central domain"/>
    <property type="match status" value="1"/>
</dbReference>
<dbReference type="InterPro" id="IPR013083">
    <property type="entry name" value="Znf_RING/FYVE/PHD"/>
</dbReference>
<name>A0A8C5JDA3_JUNHY</name>
<dbReference type="InterPro" id="IPR003618">
    <property type="entry name" value="TFIIS_cen_dom"/>
</dbReference>
<feature type="compositionally biased region" description="Low complexity" evidence="5">
    <location>
        <begin position="580"/>
        <end position="597"/>
    </location>
</feature>
<feature type="compositionally biased region" description="Basic and acidic residues" evidence="5">
    <location>
        <begin position="2037"/>
        <end position="2053"/>
    </location>
</feature>
<dbReference type="CDD" id="cd21547">
    <property type="entry name" value="SPOC_DIDO1-like"/>
    <property type="match status" value="1"/>
</dbReference>
<accession>A0A8C5JDA3</accession>
<dbReference type="InterPro" id="IPR036575">
    <property type="entry name" value="TFIIS_cen_dom_sf"/>
</dbReference>
<reference evidence="8" key="2">
    <citation type="submission" date="2025-09" db="UniProtKB">
        <authorList>
            <consortium name="Ensembl"/>
        </authorList>
    </citation>
    <scope>IDENTIFICATION</scope>
</reference>
<keyword evidence="9" id="KW-1185">Reference proteome</keyword>
<dbReference type="GO" id="GO:0008270">
    <property type="term" value="F:zinc ion binding"/>
    <property type="evidence" value="ECO:0007669"/>
    <property type="project" value="UniProtKB-KW"/>
</dbReference>
<feature type="compositionally biased region" description="Gly residues" evidence="5">
    <location>
        <begin position="1870"/>
        <end position="1891"/>
    </location>
</feature>
<keyword evidence="2 4" id="KW-0863">Zinc-finger</keyword>
<feature type="compositionally biased region" description="Low complexity" evidence="5">
    <location>
        <begin position="1296"/>
        <end position="1327"/>
    </location>
</feature>
<keyword evidence="3" id="KW-0862">Zinc</keyword>
<dbReference type="InterPro" id="IPR019787">
    <property type="entry name" value="Znf_PHD-finger"/>
</dbReference>
<evidence type="ECO:0000313" key="8">
    <source>
        <dbReference type="Ensembl" id="ENSJHYP00000015743.1"/>
    </source>
</evidence>
<feature type="region of interest" description="Disordered" evidence="5">
    <location>
        <begin position="1344"/>
        <end position="1484"/>
    </location>
</feature>
<dbReference type="Pfam" id="PF07500">
    <property type="entry name" value="TFIIS_M"/>
    <property type="match status" value="1"/>
</dbReference>
<feature type="compositionally biased region" description="Polar residues" evidence="5">
    <location>
        <begin position="1550"/>
        <end position="1577"/>
    </location>
</feature>
<feature type="compositionally biased region" description="Pro residues" evidence="5">
    <location>
        <begin position="1265"/>
        <end position="1278"/>
    </location>
</feature>
<evidence type="ECO:0000259" key="6">
    <source>
        <dbReference type="PROSITE" id="PS50016"/>
    </source>
</evidence>
<evidence type="ECO:0000256" key="5">
    <source>
        <dbReference type="SAM" id="MobiDB-lite"/>
    </source>
</evidence>
<feature type="compositionally biased region" description="Basic and acidic residues" evidence="5">
    <location>
        <begin position="793"/>
        <end position="813"/>
    </location>
</feature>
<feature type="region of interest" description="Disordered" evidence="5">
    <location>
        <begin position="1"/>
        <end position="28"/>
    </location>
</feature>
<dbReference type="PROSITE" id="PS01359">
    <property type="entry name" value="ZF_PHD_1"/>
    <property type="match status" value="1"/>
</dbReference>
<dbReference type="Gene3D" id="3.30.40.10">
    <property type="entry name" value="Zinc/RING finger domain, C3HC4 (zinc finger)"/>
    <property type="match status" value="1"/>
</dbReference>
<evidence type="ECO:0000256" key="2">
    <source>
        <dbReference type="ARBA" id="ARBA00022771"/>
    </source>
</evidence>
<feature type="compositionally biased region" description="Basic and acidic residues" evidence="5">
    <location>
        <begin position="1405"/>
        <end position="1423"/>
    </location>
</feature>
<dbReference type="CDD" id="cd15639">
    <property type="entry name" value="PHD_DIDO1_like"/>
    <property type="match status" value="1"/>
</dbReference>
<feature type="compositionally biased region" description="Polar residues" evidence="5">
    <location>
        <begin position="833"/>
        <end position="844"/>
    </location>
</feature>
<dbReference type="SMART" id="SM00249">
    <property type="entry name" value="PHD"/>
    <property type="match status" value="1"/>
</dbReference>
<feature type="region of interest" description="Disordered" evidence="5">
    <location>
        <begin position="883"/>
        <end position="958"/>
    </location>
</feature>
<dbReference type="PANTHER" id="PTHR11477:SF13">
    <property type="entry name" value="DEATH-INDUCER OBLITERATOR 1"/>
    <property type="match status" value="1"/>
</dbReference>
<dbReference type="SUPFAM" id="SSF46942">
    <property type="entry name" value="Elongation factor TFIIS domain 2"/>
    <property type="match status" value="1"/>
</dbReference>
<feature type="compositionally biased region" description="Basic and acidic residues" evidence="5">
    <location>
        <begin position="487"/>
        <end position="496"/>
    </location>
</feature>
<feature type="region of interest" description="Disordered" evidence="5">
    <location>
        <begin position="974"/>
        <end position="1054"/>
    </location>
</feature>